<reference evidence="9 10" key="1">
    <citation type="submission" date="2019-05" db="EMBL/GenBank/DDBJ databases">
        <title>Emergence of the Ug99 lineage of the wheat stem rust pathogen through somatic hybridization.</title>
        <authorList>
            <person name="Li F."/>
            <person name="Upadhyaya N.M."/>
            <person name="Sperschneider J."/>
            <person name="Matny O."/>
            <person name="Nguyen-Phuc H."/>
            <person name="Mago R."/>
            <person name="Raley C."/>
            <person name="Miller M.E."/>
            <person name="Silverstein K.A.T."/>
            <person name="Henningsen E."/>
            <person name="Hirsch C.D."/>
            <person name="Visser B."/>
            <person name="Pretorius Z.A."/>
            <person name="Steffenson B.J."/>
            <person name="Schwessinger B."/>
            <person name="Dodds P.N."/>
            <person name="Figueroa M."/>
        </authorList>
    </citation>
    <scope>NUCLEOTIDE SEQUENCE [LARGE SCALE GENOMIC DNA]</scope>
    <source>
        <strain evidence="7">21-0</strain>
        <strain evidence="8 10">Ug99</strain>
    </source>
</reference>
<protein>
    <recommendedName>
        <fullName evidence="6">SGF29 C-terminal domain-containing protein</fullName>
    </recommendedName>
</protein>
<dbReference type="GO" id="GO:0005634">
    <property type="term" value="C:nucleus"/>
    <property type="evidence" value="ECO:0007669"/>
    <property type="project" value="UniProtKB-SubCell"/>
</dbReference>
<dbReference type="InterPro" id="IPR037802">
    <property type="entry name" value="SGF29"/>
</dbReference>
<dbReference type="Proteomes" id="UP000325313">
    <property type="component" value="Unassembled WGS sequence"/>
</dbReference>
<dbReference type="EMBL" id="VDEP01000270">
    <property type="protein sequence ID" value="KAA1116793.1"/>
    <property type="molecule type" value="Genomic_DNA"/>
</dbReference>
<feature type="region of interest" description="Disordered" evidence="5">
    <location>
        <begin position="1"/>
        <end position="40"/>
    </location>
</feature>
<dbReference type="PANTHER" id="PTHR21539:SF0">
    <property type="entry name" value="SAGA-ASSOCIATED FACTOR 29"/>
    <property type="match status" value="1"/>
</dbReference>
<feature type="compositionally biased region" description="Polar residues" evidence="5">
    <location>
        <begin position="193"/>
        <end position="204"/>
    </location>
</feature>
<sequence>MRRRSEGCLFTNQPSSSSSSTFGTNRKFKEPSDKHPTGEHTLHKINVRLQPYSMSTRRRNPNGNCSSNLHSGEDASIWRDLYQRLNQLIAAQDRTSQSALQLSKLLAPHESISASLDTLSRHVTDELGILDVCLERLGILIALREAPPDPPLQGRSTKKRRLEPASSAGSCDRGVSPLASTSTSNSQTQATSEQPNADSPASRISSPVPLSSLPPMFTQTQTRSQVGSRSSTPISDGSTSKKTDSSSTMSARPTSLRIDRRVAFRDQLPLLPGRLVAFKCPRKPSDHPAEEHWIMAKVVKCISGDRNRYEVEDVDEEGRKGAKQFSWNTTLKSIIPLPVKDHPDTYPPAVLPPGTTVLGLYPDTTTFYKGKVKSGPSDRARRYKVLFEDDADTGALNVGMEHLVPIT</sequence>
<feature type="region of interest" description="Disordered" evidence="5">
    <location>
        <begin position="146"/>
        <end position="254"/>
    </location>
</feature>
<evidence type="ECO:0000256" key="4">
    <source>
        <dbReference type="ARBA" id="ARBA00023242"/>
    </source>
</evidence>
<keyword evidence="2" id="KW-0805">Transcription regulation</keyword>
<dbReference type="CDD" id="cd20394">
    <property type="entry name" value="Tudor_SGF29_rpt2"/>
    <property type="match status" value="1"/>
</dbReference>
<feature type="domain" description="SGF29 C-terminal" evidence="6">
    <location>
        <begin position="266"/>
        <end position="407"/>
    </location>
</feature>
<dbReference type="Pfam" id="PF07039">
    <property type="entry name" value="SGF29_Tudor"/>
    <property type="match status" value="1"/>
</dbReference>
<dbReference type="OrthoDB" id="10265994at2759"/>
<dbReference type="EMBL" id="VSWC01000066">
    <property type="protein sequence ID" value="KAA1098237.1"/>
    <property type="molecule type" value="Genomic_DNA"/>
</dbReference>
<comment type="subcellular location">
    <subcellularLocation>
        <location evidence="1">Nucleus</location>
    </subcellularLocation>
</comment>
<feature type="compositionally biased region" description="Basic and acidic residues" evidence="5">
    <location>
        <begin position="27"/>
        <end position="40"/>
    </location>
</feature>
<dbReference type="CDD" id="cd20393">
    <property type="entry name" value="Tudor_SGF29_rpt1"/>
    <property type="match status" value="1"/>
</dbReference>
<evidence type="ECO:0000313" key="10">
    <source>
        <dbReference type="Proteomes" id="UP000325313"/>
    </source>
</evidence>
<accession>A0A5B0QV28</accession>
<dbReference type="InterPro" id="IPR047287">
    <property type="entry name" value="Tudor_SGF29_rpt2"/>
</dbReference>
<evidence type="ECO:0000256" key="3">
    <source>
        <dbReference type="ARBA" id="ARBA00023163"/>
    </source>
</evidence>
<dbReference type="GO" id="GO:0000124">
    <property type="term" value="C:SAGA complex"/>
    <property type="evidence" value="ECO:0007669"/>
    <property type="project" value="InterPro"/>
</dbReference>
<proteinExistence type="predicted"/>
<dbReference type="PANTHER" id="PTHR21539">
    <property type="entry name" value="SAGA-ASSOCIATED FACTOR 29"/>
    <property type="match status" value="1"/>
</dbReference>
<keyword evidence="9" id="KW-1185">Reference proteome</keyword>
<dbReference type="Gene3D" id="2.30.30.140">
    <property type="match status" value="2"/>
</dbReference>
<organism evidence="8 10">
    <name type="scientific">Puccinia graminis f. sp. tritici</name>
    <dbReference type="NCBI Taxonomy" id="56615"/>
    <lineage>
        <taxon>Eukaryota</taxon>
        <taxon>Fungi</taxon>
        <taxon>Dikarya</taxon>
        <taxon>Basidiomycota</taxon>
        <taxon>Pucciniomycotina</taxon>
        <taxon>Pucciniomycetes</taxon>
        <taxon>Pucciniales</taxon>
        <taxon>Pucciniaceae</taxon>
        <taxon>Puccinia</taxon>
    </lineage>
</organism>
<name>A0A5B0QV28_PUCGR</name>
<dbReference type="Proteomes" id="UP000324748">
    <property type="component" value="Unassembled WGS sequence"/>
</dbReference>
<keyword evidence="4" id="KW-0539">Nucleus</keyword>
<evidence type="ECO:0000256" key="2">
    <source>
        <dbReference type="ARBA" id="ARBA00023015"/>
    </source>
</evidence>
<evidence type="ECO:0000313" key="8">
    <source>
        <dbReference type="EMBL" id="KAA1116793.1"/>
    </source>
</evidence>
<keyword evidence="3" id="KW-0804">Transcription</keyword>
<evidence type="ECO:0000259" key="6">
    <source>
        <dbReference type="PROSITE" id="PS51518"/>
    </source>
</evidence>
<dbReference type="InterPro" id="IPR047288">
    <property type="entry name" value="Tudor_SGF29_rpt1"/>
</dbReference>
<gene>
    <name evidence="7" type="ORF">PGT21_031256</name>
    <name evidence="8" type="ORF">PGTUg99_020414</name>
</gene>
<dbReference type="InterPro" id="IPR010750">
    <property type="entry name" value="SGF29_tudor-like_dom"/>
</dbReference>
<evidence type="ECO:0000313" key="9">
    <source>
        <dbReference type="Proteomes" id="UP000324748"/>
    </source>
</evidence>
<comment type="caution">
    <text evidence="8">The sequence shown here is derived from an EMBL/GenBank/DDBJ whole genome shotgun (WGS) entry which is preliminary data.</text>
</comment>
<feature type="compositionally biased region" description="Polar residues" evidence="5">
    <location>
        <begin position="217"/>
        <end position="234"/>
    </location>
</feature>
<feature type="compositionally biased region" description="Low complexity" evidence="5">
    <location>
        <begin position="179"/>
        <end position="192"/>
    </location>
</feature>
<evidence type="ECO:0000313" key="7">
    <source>
        <dbReference type="EMBL" id="KAA1098237.1"/>
    </source>
</evidence>
<dbReference type="AlphaFoldDB" id="A0A5B0QV28"/>
<feature type="compositionally biased region" description="Low complexity" evidence="5">
    <location>
        <begin position="205"/>
        <end position="215"/>
    </location>
</feature>
<dbReference type="PROSITE" id="PS51518">
    <property type="entry name" value="SGF29_C"/>
    <property type="match status" value="1"/>
</dbReference>
<evidence type="ECO:0000256" key="5">
    <source>
        <dbReference type="SAM" id="MobiDB-lite"/>
    </source>
</evidence>
<evidence type="ECO:0000256" key="1">
    <source>
        <dbReference type="ARBA" id="ARBA00004123"/>
    </source>
</evidence>